<protein>
    <submittedName>
        <fullName evidence="2">Phage capsid protein</fullName>
    </submittedName>
</protein>
<accession>A0ABZ3EV14</accession>
<feature type="region of interest" description="Disordered" evidence="1">
    <location>
        <begin position="468"/>
        <end position="489"/>
    </location>
</feature>
<organism evidence="2 3">
    <name type="scientific">Kineothrix sedimenti</name>
    <dbReference type="NCBI Taxonomy" id="3123317"/>
    <lineage>
        <taxon>Bacteria</taxon>
        <taxon>Bacillati</taxon>
        <taxon>Bacillota</taxon>
        <taxon>Clostridia</taxon>
        <taxon>Lachnospirales</taxon>
        <taxon>Lachnospiraceae</taxon>
        <taxon>Kineothrix</taxon>
    </lineage>
</organism>
<dbReference type="Proteomes" id="UP001451571">
    <property type="component" value="Chromosome"/>
</dbReference>
<evidence type="ECO:0000313" key="2">
    <source>
        <dbReference type="EMBL" id="XAH73139.1"/>
    </source>
</evidence>
<sequence>MGLFNRVRAWFMNLFKSEAEKQFNVDIVSSAMMEAAQSRWLNVINGTPAWVDKEGGIETINFAKFLCYYTSKKTCLDIKVTVSGSERADYINKCIKAMVDKSIRDKVEDACGVGGIIFKPNGTYNPASAIDYMMPGDFAVTDRNSNGDILGAIFIDRLQKGDTFYTRLEYHHFEDVAVEEGETVRAYSIENRAYRSQSSEALGNEVQLTSVDEWKCIQPITTLSNVEKPLFGYFKMPYNNTIDYASPEGVAIFSNCLKELEALDVAWSRKTDEVYDSRHMTFVSQRLIKGPRDKQNPNGKPIKLPRFVQELAQGTEDGGNIDEHVATLLTEQRVADMNSILSMISTKAGFSQGQFVMDRKEGRVTATQIESDDSETIETITDMRTALKSAIKDLIYALDKYCDVFYQMPSGYVNALDDNTPDEDIFYFKDLLSTFEQDRTRAYQLVRDGLYSKIRYLIEYEGFSEEEAREMVAQANEENKKTEKEGLFE</sequence>
<name>A0ABZ3EV14_9FIRM</name>
<proteinExistence type="predicted"/>
<gene>
    <name evidence="2" type="ORF">V6984_16745</name>
</gene>
<keyword evidence="3" id="KW-1185">Reference proteome</keyword>
<reference evidence="2 3" key="1">
    <citation type="submission" date="2024-02" db="EMBL/GenBank/DDBJ databases">
        <title>Bacterial strain from lacustrine sediment.</title>
        <authorList>
            <person name="Petit C."/>
            <person name="Fadhlaoui K."/>
        </authorList>
    </citation>
    <scope>NUCLEOTIDE SEQUENCE [LARGE SCALE GENOMIC DNA]</scope>
    <source>
        <strain evidence="2 3">IPX-CK</strain>
    </source>
</reference>
<evidence type="ECO:0000256" key="1">
    <source>
        <dbReference type="SAM" id="MobiDB-lite"/>
    </source>
</evidence>
<evidence type="ECO:0000313" key="3">
    <source>
        <dbReference type="Proteomes" id="UP001451571"/>
    </source>
</evidence>
<feature type="compositionally biased region" description="Basic and acidic residues" evidence="1">
    <location>
        <begin position="477"/>
        <end position="489"/>
    </location>
</feature>
<dbReference type="RefSeq" id="WP_342756746.1">
    <property type="nucleotide sequence ID" value="NZ_CP146256.1"/>
</dbReference>
<dbReference type="EMBL" id="CP146256">
    <property type="protein sequence ID" value="XAH73139.1"/>
    <property type="molecule type" value="Genomic_DNA"/>
</dbReference>